<evidence type="ECO:0000313" key="6">
    <source>
        <dbReference type="Proteomes" id="UP000471640"/>
    </source>
</evidence>
<keyword evidence="1 5" id="KW-0489">Methyltransferase</keyword>
<feature type="domain" description="C-methyltransferase" evidence="4">
    <location>
        <begin position="287"/>
        <end position="381"/>
    </location>
</feature>
<dbReference type="PANTHER" id="PTHR43464:SF19">
    <property type="entry name" value="UBIQUINONE BIOSYNTHESIS O-METHYLTRANSFERASE, MITOCHONDRIAL"/>
    <property type="match status" value="1"/>
</dbReference>
<dbReference type="InterPro" id="IPR029063">
    <property type="entry name" value="SAM-dependent_MTases_sf"/>
</dbReference>
<dbReference type="PANTHER" id="PTHR43464">
    <property type="entry name" value="METHYLTRANSFERASE"/>
    <property type="match status" value="1"/>
</dbReference>
<evidence type="ECO:0000256" key="3">
    <source>
        <dbReference type="ARBA" id="ARBA00022691"/>
    </source>
</evidence>
<evidence type="ECO:0000256" key="1">
    <source>
        <dbReference type="ARBA" id="ARBA00022603"/>
    </source>
</evidence>
<dbReference type="InterPro" id="IPR013691">
    <property type="entry name" value="MeTrfase_14"/>
</dbReference>
<protein>
    <submittedName>
        <fullName evidence="5">Methyltransferase domain-containing protein</fullName>
    </submittedName>
</protein>
<evidence type="ECO:0000313" key="5">
    <source>
        <dbReference type="EMBL" id="NEX21713.1"/>
    </source>
</evidence>
<sequence>MLSKRKFKEQLNRECPICGQKGSAEILHTQYFVLHSAHILPQVYDIVSCELCGCVFSDTSASQDVYDKYYAEMSYYESSHVETDTRLYSERANWIELVIPRRQSRIIDIGCGNGMLLRDLRCRGYSQLTGMDPSAKCVEFLLVEDIDAVQGSFFTHTDMKNFDCAILSGVLEHICDVSKMIDAIKVLIKTDGLLLVCVPDSARYYIYDNVPFDYFNIEHINHFDETSLLNLGLLHGMSIRNLQKTDIHIGTSMQPVIFCAYVNDDRPQTDWVQYSRERIRDYVARTSSRTATNQLIDDLVSSGEEIVIWGAGNYSSRLLATTALAQCRIAFWVDSDRHKQGTEILGRPVREPEALMRHLGATVLVAVAVYSEEIMAEISSMGLTGRIVSL</sequence>
<accession>A0A6P1DX83</accession>
<keyword evidence="6" id="KW-1185">Reference proteome</keyword>
<organism evidence="5 6">
    <name type="scientific">Thiorhodococcus mannitoliphagus</name>
    <dbReference type="NCBI Taxonomy" id="329406"/>
    <lineage>
        <taxon>Bacteria</taxon>
        <taxon>Pseudomonadati</taxon>
        <taxon>Pseudomonadota</taxon>
        <taxon>Gammaproteobacteria</taxon>
        <taxon>Chromatiales</taxon>
        <taxon>Chromatiaceae</taxon>
        <taxon>Thiorhodococcus</taxon>
    </lineage>
</organism>
<name>A0A6P1DX83_9GAMM</name>
<evidence type="ECO:0000256" key="2">
    <source>
        <dbReference type="ARBA" id="ARBA00022679"/>
    </source>
</evidence>
<dbReference type="AlphaFoldDB" id="A0A6P1DX83"/>
<keyword evidence="3" id="KW-0949">S-adenosyl-L-methionine</keyword>
<dbReference type="GO" id="GO:0008168">
    <property type="term" value="F:methyltransferase activity"/>
    <property type="evidence" value="ECO:0007669"/>
    <property type="project" value="UniProtKB-KW"/>
</dbReference>
<dbReference type="CDD" id="cd02440">
    <property type="entry name" value="AdoMet_MTases"/>
    <property type="match status" value="1"/>
</dbReference>
<evidence type="ECO:0000259" key="4">
    <source>
        <dbReference type="Pfam" id="PF08484"/>
    </source>
</evidence>
<dbReference type="Pfam" id="PF08484">
    <property type="entry name" value="Methyltransf_14"/>
    <property type="match status" value="1"/>
</dbReference>
<proteinExistence type="predicted"/>
<comment type="caution">
    <text evidence="5">The sequence shown here is derived from an EMBL/GenBank/DDBJ whole genome shotgun (WGS) entry which is preliminary data.</text>
</comment>
<gene>
    <name evidence="5" type="ORF">G3480_15570</name>
</gene>
<reference evidence="6" key="1">
    <citation type="journal article" date="2020" name="Microbiol. Resour. Announc.">
        <title>Draft Genome Sequences of Thiorhodococcus mannitoliphagus and Thiorhodococcus minor, Purple Sulfur Photosynthetic Bacteria in the Gammaproteobacterial Family Chromatiaceae.</title>
        <authorList>
            <person name="Aviles F.A."/>
            <person name="Meyer T.E."/>
            <person name="Kyndt J.A."/>
        </authorList>
    </citation>
    <scope>NUCLEOTIDE SEQUENCE [LARGE SCALE GENOMIC DNA]</scope>
    <source>
        <strain evidence="6">DSM 18266</strain>
    </source>
</reference>
<dbReference type="Gene3D" id="3.40.50.150">
    <property type="entry name" value="Vaccinia Virus protein VP39"/>
    <property type="match status" value="1"/>
</dbReference>
<dbReference type="GO" id="GO:0032259">
    <property type="term" value="P:methylation"/>
    <property type="evidence" value="ECO:0007669"/>
    <property type="project" value="UniProtKB-KW"/>
</dbReference>
<dbReference type="Gene3D" id="3.40.50.720">
    <property type="entry name" value="NAD(P)-binding Rossmann-like Domain"/>
    <property type="match status" value="1"/>
</dbReference>
<keyword evidence="2 5" id="KW-0808">Transferase</keyword>
<dbReference type="SUPFAM" id="SSF53335">
    <property type="entry name" value="S-adenosyl-L-methionine-dependent methyltransferases"/>
    <property type="match status" value="2"/>
</dbReference>
<dbReference type="Pfam" id="PF13489">
    <property type="entry name" value="Methyltransf_23"/>
    <property type="match status" value="1"/>
</dbReference>
<reference evidence="5 6" key="2">
    <citation type="submission" date="2020-02" db="EMBL/GenBank/DDBJ databases">
        <title>Genome sequences of Thiorhodococcus mannitoliphagus and Thiorhodococcus minor, purple sulfur photosynthetic bacteria in the gammaproteobacterial family, Chromatiaceae.</title>
        <authorList>
            <person name="Aviles F.A."/>
            <person name="Meyer T.E."/>
            <person name="Kyndt J.A."/>
        </authorList>
    </citation>
    <scope>NUCLEOTIDE SEQUENCE [LARGE SCALE GENOMIC DNA]</scope>
    <source>
        <strain evidence="5 6">DSM 18266</strain>
    </source>
</reference>
<dbReference type="Proteomes" id="UP000471640">
    <property type="component" value="Unassembled WGS sequence"/>
</dbReference>
<dbReference type="EMBL" id="JAAIJR010000065">
    <property type="protein sequence ID" value="NEX21713.1"/>
    <property type="molecule type" value="Genomic_DNA"/>
</dbReference>